<name>A0A6V8Q800_9ACTN</name>
<dbReference type="EMBL" id="BLSD01000174">
    <property type="protein sequence ID" value="GFP40234.1"/>
    <property type="molecule type" value="Genomic_DNA"/>
</dbReference>
<reference evidence="2 3" key="1">
    <citation type="journal article" date="2020" name="Front. Microbiol.">
        <title>Single-cell genomics of novel Actinobacteria with the Wood-Ljungdahl pathway discovered in a serpentinizing system.</title>
        <authorList>
            <person name="Merino N."/>
            <person name="Kawai M."/>
            <person name="Boyd E.S."/>
            <person name="Colman D.R."/>
            <person name="McGlynn S.E."/>
            <person name="Nealson K.H."/>
            <person name="Kurokawa K."/>
            <person name="Hongoh Y."/>
        </authorList>
    </citation>
    <scope>NUCLEOTIDE SEQUENCE [LARGE SCALE GENOMIC DNA]</scope>
    <source>
        <strain evidence="2 3">S47</strain>
    </source>
</reference>
<gene>
    <name evidence="2" type="ORF">HKBW3S47_01930</name>
</gene>
<evidence type="ECO:0000313" key="3">
    <source>
        <dbReference type="Proteomes" id="UP000569018"/>
    </source>
</evidence>
<feature type="transmembrane region" description="Helical" evidence="1">
    <location>
        <begin position="30"/>
        <end position="52"/>
    </location>
</feature>
<keyword evidence="1" id="KW-1133">Transmembrane helix</keyword>
<sequence length="246" mass="28349">FFVLGLLFIPVGPLLSKIRARGYLFLLRRAYVYLFLLPVIALPFFMVNNLYWAEIRKVLGPSEPRVEAGELLSSELIYLLSTDGQEAQRILEKSFEVVALNKINQLTYSFQLKSDGPFFLYLSSPFNPNWVLIVEDSGDEVGRNLVRDKGPFFLYLSSPFDPNQVLANKGPIPLHYAERKGGNIWLIEEGGDYDLTLEYRGMDRLIVLRWASLAAIPLYPILVTLDLWRLRKNRRYFPHASRTSEE</sequence>
<feature type="non-terminal residue" evidence="2">
    <location>
        <position position="1"/>
    </location>
</feature>
<accession>A0A6V8Q800</accession>
<keyword evidence="1" id="KW-0812">Transmembrane</keyword>
<comment type="caution">
    <text evidence="2">The sequence shown here is derived from an EMBL/GenBank/DDBJ whole genome shotgun (WGS) entry which is preliminary data.</text>
</comment>
<dbReference type="AlphaFoldDB" id="A0A6V8Q800"/>
<keyword evidence="1" id="KW-0472">Membrane</keyword>
<feature type="transmembrane region" description="Helical" evidence="1">
    <location>
        <begin position="207"/>
        <end position="228"/>
    </location>
</feature>
<dbReference type="Proteomes" id="UP000569018">
    <property type="component" value="Unassembled WGS sequence"/>
</dbReference>
<proteinExistence type="predicted"/>
<organism evidence="2 3">
    <name type="scientific">Candidatus Hakubella thermalkaliphila</name>
    <dbReference type="NCBI Taxonomy" id="2754717"/>
    <lineage>
        <taxon>Bacteria</taxon>
        <taxon>Bacillati</taxon>
        <taxon>Actinomycetota</taxon>
        <taxon>Actinomycetota incertae sedis</taxon>
        <taxon>Candidatus Hakubellales</taxon>
        <taxon>Candidatus Hakubellaceae</taxon>
        <taxon>Candidatus Hakubella</taxon>
    </lineage>
</organism>
<evidence type="ECO:0000313" key="2">
    <source>
        <dbReference type="EMBL" id="GFP40234.1"/>
    </source>
</evidence>
<dbReference type="RefSeq" id="WP_176236184.1">
    <property type="nucleotide sequence ID" value="NZ_BLSD01000174.1"/>
</dbReference>
<evidence type="ECO:0000256" key="1">
    <source>
        <dbReference type="SAM" id="Phobius"/>
    </source>
</evidence>
<protein>
    <submittedName>
        <fullName evidence="2">Uncharacterized protein</fullName>
    </submittedName>
</protein>